<keyword evidence="8" id="KW-1185">Reference proteome</keyword>
<dbReference type="STRING" id="40571.SAMN05660733_07457"/>
<gene>
    <name evidence="7" type="ORF">SAMN05660733_07457</name>
</gene>
<evidence type="ECO:0000313" key="8">
    <source>
        <dbReference type="Proteomes" id="UP000192840"/>
    </source>
</evidence>
<keyword evidence="4" id="KW-0812">Transmembrane</keyword>
<accession>A0A1W2FPN6</accession>
<dbReference type="eggNOG" id="COG3629">
    <property type="taxonomic scope" value="Bacteria"/>
</dbReference>
<protein>
    <submittedName>
        <fullName evidence="7">DNA-binding transcriptional activator of the SARP family</fullName>
    </submittedName>
</protein>
<dbReference type="InterPro" id="IPR036779">
    <property type="entry name" value="LysM_dom_sf"/>
</dbReference>
<feature type="domain" description="OmpR/PhoB-type" evidence="5">
    <location>
        <begin position="735"/>
        <end position="814"/>
    </location>
</feature>
<dbReference type="SMART" id="SM01043">
    <property type="entry name" value="BTAD"/>
    <property type="match status" value="1"/>
</dbReference>
<dbReference type="InterPro" id="IPR051677">
    <property type="entry name" value="AfsR-DnrI-RedD_regulator"/>
</dbReference>
<keyword evidence="4" id="KW-1133">Transmembrane helix</keyword>
<dbReference type="GO" id="GO:0003677">
    <property type="term" value="F:DNA binding"/>
    <property type="evidence" value="ECO:0007669"/>
    <property type="project" value="UniProtKB-KW"/>
</dbReference>
<dbReference type="InterPro" id="IPR001867">
    <property type="entry name" value="OmpR/PhoB-type_DNA-bd"/>
</dbReference>
<dbReference type="AlphaFoldDB" id="A0A1W2FPN6"/>
<evidence type="ECO:0000256" key="2">
    <source>
        <dbReference type="ARBA" id="ARBA00023125"/>
    </source>
</evidence>
<evidence type="ECO:0000256" key="4">
    <source>
        <dbReference type="SAM" id="Phobius"/>
    </source>
</evidence>
<dbReference type="eggNOG" id="COG1652">
    <property type="taxonomic scope" value="Bacteria"/>
</dbReference>
<keyword evidence="4" id="KW-0472">Membrane</keyword>
<evidence type="ECO:0000313" key="7">
    <source>
        <dbReference type="EMBL" id="SMD23927.1"/>
    </source>
</evidence>
<dbReference type="InterPro" id="IPR011990">
    <property type="entry name" value="TPR-like_helical_dom_sf"/>
</dbReference>
<name>A0A1W2FPN6_9PSEU</name>
<keyword evidence="2 7" id="KW-0238">DNA-binding</keyword>
<proteinExistence type="inferred from homology"/>
<feature type="transmembrane region" description="Helical" evidence="4">
    <location>
        <begin position="85"/>
        <end position="106"/>
    </location>
</feature>
<reference evidence="8" key="1">
    <citation type="submission" date="2017-04" db="EMBL/GenBank/DDBJ databases">
        <authorList>
            <person name="Varghese N."/>
            <person name="Submissions S."/>
        </authorList>
    </citation>
    <scope>NUCLEOTIDE SEQUENCE [LARGE SCALE GENOMIC DNA]</scope>
    <source>
        <strain evidence="8">DSM 44073</strain>
    </source>
</reference>
<dbReference type="InterPro" id="IPR005158">
    <property type="entry name" value="BTAD"/>
</dbReference>
<sequence length="975" mass="104254">MTAHATRRKPTRHHNTGRRAGWTPAAAWQSVVRIIRGILAALVLAALVIGLPWVLAHVVGWPLPDHMPTWDEIQATLLNSMSPQLLLNCLAVLCWIVWFFFTLDVLRCAIDAARGVTWPQVRPPGPLHGVAAALIGSIVLTLLGNRTPYTATAPAVVTLTNGLAPVAVTAPLTPGVTATSAETAAAMTAQTTLVIDRAAPAPPGMVQASEEVRLPRCGIYDSLWRVAERIYGPGDGPRWPELFQLNRGVEQSDGRALANPNLVRPGWKITAYIPAPPDVHQPDEHQPQVPTEQPAPPTSTPRSTQSPPTPGEADRADEHGAGQAEPGLNLTTGAFVSLGLAAAITAAVTAARLWRRRRYRIGSGDRADLERTIAPVVRALHAAHQPDGEGHASGPIDDMEVVDLAPVPPRIHITAAGGVEPVDEPAPVSARAGVRGGRELALNLASAHGLGLTGPGAMAAARALLLHLLTAPGQPTSAHCVIVPTSDLLLVFDGTSVEKLPSTVLVVDSLDAALEEMETALLTRTRHVIDEAASLTTFGSLVLLANPAPHAERRLQAVLDNGSALGLAGILLGQWRPGATVRTRHDGTVSATSPGLGTALADTRLFTLPATDANDLLRVLRDAEGPDPRVASHDRGMVKDEIHRPDAVHNTTMSASEQDDLQAAPDPLDQAPTAAPIGCEFDLGTEDQDAGTARASSSRADEHHQTVNDELASPRLPLAVRVLGRVQLVLHDYGERELDSALTPKQREVLLYLALHPEGVRREALNDAVWPDSKPPRPYNSFHNTLSLLRRALGSATDGALTDVVVNDDGRYQLNAELVAVDLWQLQDALQAPRPAGREAKARLTKAVELYLGDLAEDLTASWVEPFRESVRRDVLDALGALIRALSDSEPETALALLERTRKLDRYNESIYRDIIRIQARLGQHAAIPRTLALLTTTLEDIGQCPGSDTLNLAEFLQRRSNTRRPASRGNAAAS</sequence>
<dbReference type="Gene3D" id="1.10.10.10">
    <property type="entry name" value="Winged helix-like DNA-binding domain superfamily/Winged helix DNA-binding domain"/>
    <property type="match status" value="1"/>
</dbReference>
<feature type="region of interest" description="Disordered" evidence="3">
    <location>
        <begin position="273"/>
        <end position="328"/>
    </location>
</feature>
<organism evidence="7 8">
    <name type="scientific">Lentzea albidocapillata</name>
    <dbReference type="NCBI Taxonomy" id="40571"/>
    <lineage>
        <taxon>Bacteria</taxon>
        <taxon>Bacillati</taxon>
        <taxon>Actinomycetota</taxon>
        <taxon>Actinomycetes</taxon>
        <taxon>Pseudonocardiales</taxon>
        <taxon>Pseudonocardiaceae</taxon>
        <taxon>Lentzea</taxon>
    </lineage>
</organism>
<dbReference type="InterPro" id="IPR016032">
    <property type="entry name" value="Sig_transdc_resp-reg_C-effctor"/>
</dbReference>
<dbReference type="EMBL" id="FWYC01000020">
    <property type="protein sequence ID" value="SMD23927.1"/>
    <property type="molecule type" value="Genomic_DNA"/>
</dbReference>
<dbReference type="SMART" id="SM00862">
    <property type="entry name" value="Trans_reg_C"/>
    <property type="match status" value="1"/>
</dbReference>
<feature type="region of interest" description="Disordered" evidence="3">
    <location>
        <begin position="684"/>
        <end position="708"/>
    </location>
</feature>
<feature type="transmembrane region" description="Helical" evidence="4">
    <location>
        <begin position="127"/>
        <end position="144"/>
    </location>
</feature>
<comment type="similarity">
    <text evidence="1">Belongs to the AfsR/DnrI/RedD regulatory family.</text>
</comment>
<dbReference type="Gene3D" id="1.25.40.10">
    <property type="entry name" value="Tetratricopeptide repeat domain"/>
    <property type="match status" value="1"/>
</dbReference>
<dbReference type="InterPro" id="IPR036388">
    <property type="entry name" value="WH-like_DNA-bd_sf"/>
</dbReference>
<evidence type="ECO:0000256" key="3">
    <source>
        <dbReference type="SAM" id="MobiDB-lite"/>
    </source>
</evidence>
<evidence type="ECO:0000259" key="6">
    <source>
        <dbReference type="SMART" id="SM01043"/>
    </source>
</evidence>
<dbReference type="SUPFAM" id="SSF46894">
    <property type="entry name" value="C-terminal effector domain of the bipartite response regulators"/>
    <property type="match status" value="1"/>
</dbReference>
<dbReference type="Gene3D" id="3.10.350.10">
    <property type="entry name" value="LysM domain"/>
    <property type="match status" value="1"/>
</dbReference>
<feature type="domain" description="Bacterial transcriptional activator" evidence="6">
    <location>
        <begin position="821"/>
        <end position="958"/>
    </location>
</feature>
<dbReference type="GO" id="GO:0000160">
    <property type="term" value="P:phosphorelay signal transduction system"/>
    <property type="evidence" value="ECO:0007669"/>
    <property type="project" value="InterPro"/>
</dbReference>
<dbReference type="Proteomes" id="UP000192840">
    <property type="component" value="Unassembled WGS sequence"/>
</dbReference>
<evidence type="ECO:0000256" key="1">
    <source>
        <dbReference type="ARBA" id="ARBA00005820"/>
    </source>
</evidence>
<dbReference type="PANTHER" id="PTHR35807">
    <property type="entry name" value="TRANSCRIPTIONAL REGULATOR REDD-RELATED"/>
    <property type="match status" value="1"/>
</dbReference>
<feature type="transmembrane region" description="Helical" evidence="4">
    <location>
        <begin position="38"/>
        <end position="60"/>
    </location>
</feature>
<dbReference type="Pfam" id="PF03704">
    <property type="entry name" value="BTAD"/>
    <property type="match status" value="1"/>
</dbReference>
<evidence type="ECO:0000259" key="5">
    <source>
        <dbReference type="SMART" id="SM00862"/>
    </source>
</evidence>
<dbReference type="GO" id="GO:0006355">
    <property type="term" value="P:regulation of DNA-templated transcription"/>
    <property type="evidence" value="ECO:0007669"/>
    <property type="project" value="InterPro"/>
</dbReference>